<dbReference type="Proteomes" id="UP000287033">
    <property type="component" value="Unassembled WGS sequence"/>
</dbReference>
<proteinExistence type="predicted"/>
<feature type="compositionally biased region" description="Basic and acidic residues" evidence="1">
    <location>
        <begin position="132"/>
        <end position="156"/>
    </location>
</feature>
<gene>
    <name evidence="2" type="ORF">chiPu_0033609</name>
</gene>
<evidence type="ECO:0000313" key="2">
    <source>
        <dbReference type="EMBL" id="GCC49326.1"/>
    </source>
</evidence>
<accession>A0A401U3A5</accession>
<sequence>AIRIRELIGARPARIEQFFFAKRAVVGIDDRAGAPFDFATERDLNVIGHTRPGRRRHERARPPPLRDLQTGLLQPLPDRRHIAVFPGEFGRHPWPQFAKPRAVGTKHRSGIAPVIVIDRRDAERKARKRRGEGRDQVRIGRGRIERGEDGFERRGIGEAGRGGHRSAPSVVSR</sequence>
<organism evidence="2 3">
    <name type="scientific">Chiloscyllium punctatum</name>
    <name type="common">Brownbanded bambooshark</name>
    <name type="synonym">Hemiscyllium punctatum</name>
    <dbReference type="NCBI Taxonomy" id="137246"/>
    <lineage>
        <taxon>Eukaryota</taxon>
        <taxon>Metazoa</taxon>
        <taxon>Chordata</taxon>
        <taxon>Craniata</taxon>
        <taxon>Vertebrata</taxon>
        <taxon>Chondrichthyes</taxon>
        <taxon>Elasmobranchii</taxon>
        <taxon>Galeomorphii</taxon>
        <taxon>Galeoidea</taxon>
        <taxon>Orectolobiformes</taxon>
        <taxon>Hemiscylliidae</taxon>
        <taxon>Chiloscyllium</taxon>
    </lineage>
</organism>
<dbReference type="EMBL" id="BEZZ01267216">
    <property type="protein sequence ID" value="GCC49326.1"/>
    <property type="molecule type" value="Genomic_DNA"/>
</dbReference>
<protein>
    <submittedName>
        <fullName evidence="2">Uncharacterized protein</fullName>
    </submittedName>
</protein>
<feature type="non-terminal residue" evidence="2">
    <location>
        <position position="173"/>
    </location>
</feature>
<dbReference type="AlphaFoldDB" id="A0A401U3A5"/>
<comment type="caution">
    <text evidence="2">The sequence shown here is derived from an EMBL/GenBank/DDBJ whole genome shotgun (WGS) entry which is preliminary data.</text>
</comment>
<feature type="region of interest" description="Disordered" evidence="1">
    <location>
        <begin position="51"/>
        <end position="71"/>
    </location>
</feature>
<reference evidence="2 3" key="1">
    <citation type="journal article" date="2018" name="Nat. Ecol. Evol.">
        <title>Shark genomes provide insights into elasmobranch evolution and the origin of vertebrates.</title>
        <authorList>
            <person name="Hara Y"/>
            <person name="Yamaguchi K"/>
            <person name="Onimaru K"/>
            <person name="Kadota M"/>
            <person name="Koyanagi M"/>
            <person name="Keeley SD"/>
            <person name="Tatsumi K"/>
            <person name="Tanaka K"/>
            <person name="Motone F"/>
            <person name="Kageyama Y"/>
            <person name="Nozu R"/>
            <person name="Adachi N"/>
            <person name="Nishimura O"/>
            <person name="Nakagawa R"/>
            <person name="Tanegashima C"/>
            <person name="Kiyatake I"/>
            <person name="Matsumoto R"/>
            <person name="Murakumo K"/>
            <person name="Nishida K"/>
            <person name="Terakita A"/>
            <person name="Kuratani S"/>
            <person name="Sato K"/>
            <person name="Hyodo S Kuraku.S."/>
        </authorList>
    </citation>
    <scope>NUCLEOTIDE SEQUENCE [LARGE SCALE GENOMIC DNA]</scope>
</reference>
<feature type="region of interest" description="Disordered" evidence="1">
    <location>
        <begin position="122"/>
        <end position="173"/>
    </location>
</feature>
<name>A0A401U3A5_CHIPU</name>
<keyword evidence="3" id="KW-1185">Reference proteome</keyword>
<feature type="non-terminal residue" evidence="2">
    <location>
        <position position="1"/>
    </location>
</feature>
<evidence type="ECO:0000313" key="3">
    <source>
        <dbReference type="Proteomes" id="UP000287033"/>
    </source>
</evidence>
<evidence type="ECO:0000256" key="1">
    <source>
        <dbReference type="SAM" id="MobiDB-lite"/>
    </source>
</evidence>